<evidence type="ECO:0000313" key="2">
    <source>
        <dbReference type="EMBL" id="MBB3064971.1"/>
    </source>
</evidence>
<reference evidence="2 3" key="1">
    <citation type="submission" date="2020-08" db="EMBL/GenBank/DDBJ databases">
        <title>Genomic Encyclopedia of Type Strains, Phase III (KMG-III): the genomes of soil and plant-associated and newly described type strains.</title>
        <authorList>
            <person name="Whitman W."/>
        </authorList>
    </citation>
    <scope>NUCLEOTIDE SEQUENCE [LARGE SCALE GENOMIC DNA]</scope>
    <source>
        <strain evidence="2 3">CECT 8803</strain>
    </source>
</reference>
<dbReference type="Proteomes" id="UP000581135">
    <property type="component" value="Unassembled WGS sequence"/>
</dbReference>
<evidence type="ECO:0000313" key="3">
    <source>
        <dbReference type="Proteomes" id="UP000581135"/>
    </source>
</evidence>
<keyword evidence="1" id="KW-0472">Membrane</keyword>
<dbReference type="AlphaFoldDB" id="A0A839SQ88"/>
<keyword evidence="1" id="KW-1133">Transmembrane helix</keyword>
<keyword evidence="3" id="KW-1185">Reference proteome</keyword>
<accession>A0A839SQ88</accession>
<feature type="transmembrane region" description="Helical" evidence="1">
    <location>
        <begin position="61"/>
        <end position="82"/>
    </location>
</feature>
<evidence type="ECO:0000256" key="1">
    <source>
        <dbReference type="SAM" id="Phobius"/>
    </source>
</evidence>
<keyword evidence="1" id="KW-0812">Transmembrane</keyword>
<dbReference type="EMBL" id="JACHXA010000003">
    <property type="protein sequence ID" value="MBB3064971.1"/>
    <property type="molecule type" value="Genomic_DNA"/>
</dbReference>
<name>A0A839SQ88_9PROT</name>
<sequence>MIRLIASAAITINNILFIIFLALLGFRAYNVLAAVMGTPEQQGELPNVLAKLWQAFSDQDIPLVLGGLIATGGVSLLGAMWLEFREARGLSSKPRSS</sequence>
<dbReference type="RefSeq" id="WP_183415791.1">
    <property type="nucleotide sequence ID" value="NZ_JACHXA010000003.1"/>
</dbReference>
<proteinExistence type="predicted"/>
<comment type="caution">
    <text evidence="2">The sequence shown here is derived from an EMBL/GenBank/DDBJ whole genome shotgun (WGS) entry which is preliminary data.</text>
</comment>
<protein>
    <submittedName>
        <fullName evidence="2">Uncharacterized protein</fullName>
    </submittedName>
</protein>
<gene>
    <name evidence="2" type="ORF">FHR98_001250</name>
</gene>
<organism evidence="2 3">
    <name type="scientific">Limibacillus halophilus</name>
    <dbReference type="NCBI Taxonomy" id="1579333"/>
    <lineage>
        <taxon>Bacteria</taxon>
        <taxon>Pseudomonadati</taxon>
        <taxon>Pseudomonadota</taxon>
        <taxon>Alphaproteobacteria</taxon>
        <taxon>Rhodospirillales</taxon>
        <taxon>Rhodovibrionaceae</taxon>
        <taxon>Limibacillus</taxon>
    </lineage>
</organism>